<keyword evidence="1" id="KW-1133">Transmembrane helix</keyword>
<dbReference type="AlphaFoldDB" id="A0A0A8YQF6"/>
<reference evidence="2" key="2">
    <citation type="journal article" date="2015" name="Data Brief">
        <title>Shoot transcriptome of the giant reed, Arundo donax.</title>
        <authorList>
            <person name="Barrero R.A."/>
            <person name="Guerrero F.D."/>
            <person name="Moolhuijzen P."/>
            <person name="Goolsby J.A."/>
            <person name="Tidwell J."/>
            <person name="Bellgard S.E."/>
            <person name="Bellgard M.I."/>
        </authorList>
    </citation>
    <scope>NUCLEOTIDE SEQUENCE</scope>
    <source>
        <tissue evidence="2">Shoot tissue taken approximately 20 cm above the soil surface</tissue>
    </source>
</reference>
<name>A0A0A8YQF6_ARUDO</name>
<feature type="transmembrane region" description="Helical" evidence="1">
    <location>
        <begin position="88"/>
        <end position="110"/>
    </location>
</feature>
<dbReference type="EMBL" id="GBRH01268851">
    <property type="protein sequence ID" value="JAD29044.1"/>
    <property type="molecule type" value="Transcribed_RNA"/>
</dbReference>
<feature type="transmembrane region" description="Helical" evidence="1">
    <location>
        <begin position="49"/>
        <end position="68"/>
    </location>
</feature>
<proteinExistence type="predicted"/>
<accession>A0A0A8YQF6</accession>
<keyword evidence="1" id="KW-0812">Transmembrane</keyword>
<organism evidence="2">
    <name type="scientific">Arundo donax</name>
    <name type="common">Giant reed</name>
    <name type="synonym">Donax arundinaceus</name>
    <dbReference type="NCBI Taxonomy" id="35708"/>
    <lineage>
        <taxon>Eukaryota</taxon>
        <taxon>Viridiplantae</taxon>
        <taxon>Streptophyta</taxon>
        <taxon>Embryophyta</taxon>
        <taxon>Tracheophyta</taxon>
        <taxon>Spermatophyta</taxon>
        <taxon>Magnoliopsida</taxon>
        <taxon>Liliopsida</taxon>
        <taxon>Poales</taxon>
        <taxon>Poaceae</taxon>
        <taxon>PACMAD clade</taxon>
        <taxon>Arundinoideae</taxon>
        <taxon>Arundineae</taxon>
        <taxon>Arundo</taxon>
    </lineage>
</organism>
<reference evidence="2" key="1">
    <citation type="submission" date="2014-09" db="EMBL/GenBank/DDBJ databases">
        <authorList>
            <person name="Magalhaes I.L.F."/>
            <person name="Oliveira U."/>
            <person name="Santos F.R."/>
            <person name="Vidigal T.H.D.A."/>
            <person name="Brescovit A.D."/>
            <person name="Santos A.J."/>
        </authorList>
    </citation>
    <scope>NUCLEOTIDE SEQUENCE</scope>
    <source>
        <tissue evidence="2">Shoot tissue taken approximately 20 cm above the soil surface</tissue>
    </source>
</reference>
<evidence type="ECO:0000256" key="1">
    <source>
        <dbReference type="SAM" id="Phobius"/>
    </source>
</evidence>
<evidence type="ECO:0000313" key="2">
    <source>
        <dbReference type="EMBL" id="JAD29044.1"/>
    </source>
</evidence>
<protein>
    <submittedName>
        <fullName evidence="2">Uncharacterized protein</fullName>
    </submittedName>
</protein>
<keyword evidence="1" id="KW-0472">Membrane</keyword>
<sequence>MSYLHCRKRTLLVATNRYIVLIYPFLTTCKQYDHSYIVDASSSNRCSHYLLALYYLMLVYLFAGSWQSATTEKKLKIRWPKNFTSTRLGTISIGGFSGESELIQLLFFLLRRSPVLKDC</sequence>